<dbReference type="Proteomes" id="UP000480350">
    <property type="component" value="Unassembled WGS sequence"/>
</dbReference>
<reference evidence="1 2" key="1">
    <citation type="submission" date="2019-12" db="EMBL/GenBank/DDBJ databases">
        <authorList>
            <person name="Lee S.D."/>
        </authorList>
    </citation>
    <scope>NUCLEOTIDE SEQUENCE [LARGE SCALE GENOMIC DNA]</scope>
    <source>
        <strain evidence="1 2">GH1-50</strain>
    </source>
</reference>
<keyword evidence="2" id="KW-1185">Reference proteome</keyword>
<dbReference type="AlphaFoldDB" id="A0A7C9IS48"/>
<organism evidence="1 2">
    <name type="scientific">Kangsaoukella pontilimi</name>
    <dbReference type="NCBI Taxonomy" id="2691042"/>
    <lineage>
        <taxon>Bacteria</taxon>
        <taxon>Pseudomonadati</taxon>
        <taxon>Pseudomonadota</taxon>
        <taxon>Alphaproteobacteria</taxon>
        <taxon>Rhodobacterales</taxon>
        <taxon>Paracoccaceae</taxon>
        <taxon>Kangsaoukella</taxon>
    </lineage>
</organism>
<dbReference type="EMBL" id="WUPT01000001">
    <property type="protein sequence ID" value="MXQ07625.1"/>
    <property type="molecule type" value="Genomic_DNA"/>
</dbReference>
<accession>A0A7C9IS48</accession>
<protein>
    <submittedName>
        <fullName evidence="1">Uncharacterized protein</fullName>
    </submittedName>
</protein>
<comment type="caution">
    <text evidence="1">The sequence shown here is derived from an EMBL/GenBank/DDBJ whole genome shotgun (WGS) entry which is preliminary data.</text>
</comment>
<name>A0A7C9IS48_9RHOB</name>
<dbReference type="RefSeq" id="WP_160763490.1">
    <property type="nucleotide sequence ID" value="NZ_WUPT01000001.1"/>
</dbReference>
<evidence type="ECO:0000313" key="2">
    <source>
        <dbReference type="Proteomes" id="UP000480350"/>
    </source>
</evidence>
<reference evidence="1 2" key="2">
    <citation type="submission" date="2020-03" db="EMBL/GenBank/DDBJ databases">
        <title>Kangsaoukella pontilimi gen. nov., sp. nov., a new member of the family Rhodobacteraceae isolated from a tidal mudflat.</title>
        <authorList>
            <person name="Kim I.S."/>
        </authorList>
    </citation>
    <scope>NUCLEOTIDE SEQUENCE [LARGE SCALE GENOMIC DNA]</scope>
    <source>
        <strain evidence="1 2">GH1-50</strain>
    </source>
</reference>
<proteinExistence type="predicted"/>
<evidence type="ECO:0000313" key="1">
    <source>
        <dbReference type="EMBL" id="MXQ07625.1"/>
    </source>
</evidence>
<gene>
    <name evidence="1" type="ORF">GQ651_07180</name>
</gene>
<sequence length="80" mass="9037">MSKGAYRVSFEAGGRRIRGLVPEALVAETLGLPNATRPEHFDVYSWIAHHRKNIESALVKMSQGDNRVKKPYDLLSLEEE</sequence>